<dbReference type="SUPFAM" id="SSF52540">
    <property type="entry name" value="P-loop containing nucleoside triphosphate hydrolases"/>
    <property type="match status" value="1"/>
</dbReference>
<keyword evidence="7" id="KW-0255">Endonuclease</keyword>
<keyword evidence="7" id="KW-0540">Nuclease</keyword>
<dbReference type="PROSITE" id="PS50828">
    <property type="entry name" value="SMR"/>
    <property type="match status" value="1"/>
</dbReference>
<dbReference type="GO" id="GO:0016887">
    <property type="term" value="F:ATP hydrolysis activity"/>
    <property type="evidence" value="ECO:0007669"/>
    <property type="project" value="InterPro"/>
</dbReference>
<comment type="function">
    <text evidence="7">Acts as a ribosome collision sensor, splitting the ribosome into its 2 subunits. Detects stalled/collided 70S ribosomes which it binds and splits by an ATP-hydrolysis driven conformational change. Acts upstream of the ribosome quality control system (RQC), a ribosome-associated complex that mediates the extraction of incompletely synthesized nascent chains from stalled ribosomes and their subsequent degradation. Probably generates substrates for RQC.</text>
</comment>
<evidence type="ECO:0000256" key="9">
    <source>
        <dbReference type="SAM" id="MobiDB-lite"/>
    </source>
</evidence>
<protein>
    <recommendedName>
        <fullName evidence="7">Endonuclease MutS2</fullName>
        <ecNumber evidence="7">3.1.-.-</ecNumber>
    </recommendedName>
    <alternativeName>
        <fullName evidence="7">Ribosome-associated protein quality control-upstream factor</fullName>
        <shortName evidence="7">RQC-upstream factor</shortName>
        <shortName evidence="7">RqcU</shortName>
        <ecNumber evidence="7">3.6.4.-</ecNumber>
    </alternativeName>
</protein>
<evidence type="ECO:0000259" key="10">
    <source>
        <dbReference type="PROSITE" id="PS50828"/>
    </source>
</evidence>
<dbReference type="PIRSF" id="PIRSF005814">
    <property type="entry name" value="MutS_YshD"/>
    <property type="match status" value="1"/>
</dbReference>
<accession>A0A538TSU7</accession>
<dbReference type="PANTHER" id="PTHR48466:SF2">
    <property type="entry name" value="OS10G0509000 PROTEIN"/>
    <property type="match status" value="1"/>
</dbReference>
<evidence type="ECO:0000256" key="7">
    <source>
        <dbReference type="HAMAP-Rule" id="MF_00092"/>
    </source>
</evidence>
<comment type="caution">
    <text evidence="11">The sequence shown here is derived from an EMBL/GenBank/DDBJ whole genome shotgun (WGS) entry which is preliminary data.</text>
</comment>
<evidence type="ECO:0000256" key="8">
    <source>
        <dbReference type="SAM" id="Coils"/>
    </source>
</evidence>
<evidence type="ECO:0000256" key="1">
    <source>
        <dbReference type="ARBA" id="ARBA00022730"/>
    </source>
</evidence>
<dbReference type="GO" id="GO:0043023">
    <property type="term" value="F:ribosomal large subunit binding"/>
    <property type="evidence" value="ECO:0007669"/>
    <property type="project" value="UniProtKB-UniRule"/>
</dbReference>
<keyword evidence="4 7" id="KW-0067">ATP-binding</keyword>
<reference evidence="11 12" key="1">
    <citation type="journal article" date="2019" name="Nat. Microbiol.">
        <title>Mediterranean grassland soil C-N compound turnover is dependent on rainfall and depth, and is mediated by genomically divergent microorganisms.</title>
        <authorList>
            <person name="Diamond S."/>
            <person name="Andeer P.F."/>
            <person name="Li Z."/>
            <person name="Crits-Christoph A."/>
            <person name="Burstein D."/>
            <person name="Anantharaman K."/>
            <person name="Lane K.R."/>
            <person name="Thomas B.C."/>
            <person name="Pan C."/>
            <person name="Northen T.R."/>
            <person name="Banfield J.F."/>
        </authorList>
    </citation>
    <scope>NUCLEOTIDE SEQUENCE [LARGE SCALE GENOMIC DNA]</scope>
    <source>
        <strain evidence="11">WS_9</strain>
    </source>
</reference>
<feature type="coiled-coil region" evidence="8">
    <location>
        <begin position="549"/>
        <end position="644"/>
    </location>
</feature>
<feature type="coiled-coil region" evidence="8">
    <location>
        <begin position="265"/>
        <end position="295"/>
    </location>
</feature>
<dbReference type="HAMAP" id="MF_00092">
    <property type="entry name" value="MutS2"/>
    <property type="match status" value="1"/>
</dbReference>
<dbReference type="SUPFAM" id="SSF160443">
    <property type="entry name" value="SMR domain-like"/>
    <property type="match status" value="1"/>
</dbReference>
<comment type="similarity">
    <text evidence="7">Belongs to the DNA mismatch repair MutS family. MutS2 subfamily.</text>
</comment>
<proteinExistence type="inferred from homology"/>
<keyword evidence="6 7" id="KW-0238">DNA-binding</keyword>
<dbReference type="Gene3D" id="3.30.1370.110">
    <property type="match status" value="1"/>
</dbReference>
<dbReference type="GO" id="GO:0140664">
    <property type="term" value="F:ATP-dependent DNA damage sensor activity"/>
    <property type="evidence" value="ECO:0007669"/>
    <property type="project" value="InterPro"/>
</dbReference>
<evidence type="ECO:0000256" key="5">
    <source>
        <dbReference type="ARBA" id="ARBA00022884"/>
    </source>
</evidence>
<evidence type="ECO:0000313" key="12">
    <source>
        <dbReference type="Proteomes" id="UP000317691"/>
    </source>
</evidence>
<dbReference type="NCBIfam" id="TIGR01069">
    <property type="entry name" value="mutS2"/>
    <property type="match status" value="1"/>
</dbReference>
<dbReference type="EC" id="3.6.4.-" evidence="7"/>
<dbReference type="GO" id="GO:0006298">
    <property type="term" value="P:mismatch repair"/>
    <property type="evidence" value="ECO:0007669"/>
    <property type="project" value="InterPro"/>
</dbReference>
<dbReference type="SUPFAM" id="SSF48334">
    <property type="entry name" value="DNA repair protein MutS, domain III"/>
    <property type="match status" value="1"/>
</dbReference>
<feature type="compositionally biased region" description="Basic and acidic residues" evidence="9">
    <location>
        <begin position="662"/>
        <end position="676"/>
    </location>
</feature>
<evidence type="ECO:0000256" key="4">
    <source>
        <dbReference type="ARBA" id="ARBA00022840"/>
    </source>
</evidence>
<comment type="function">
    <text evidence="7">Endonuclease that is involved in the suppression of homologous recombination and thus may have a key role in the control of bacterial genetic diversity.</text>
</comment>
<dbReference type="Pfam" id="PF01713">
    <property type="entry name" value="Smr"/>
    <property type="match status" value="1"/>
</dbReference>
<dbReference type="InterPro" id="IPR036187">
    <property type="entry name" value="DNA_mismatch_repair_MutS_sf"/>
</dbReference>
<evidence type="ECO:0000313" key="11">
    <source>
        <dbReference type="EMBL" id="TMQ66700.1"/>
    </source>
</evidence>
<dbReference type="Pfam" id="PF00488">
    <property type="entry name" value="MutS_V"/>
    <property type="match status" value="1"/>
</dbReference>
<evidence type="ECO:0000256" key="6">
    <source>
        <dbReference type="ARBA" id="ARBA00023125"/>
    </source>
</evidence>
<gene>
    <name evidence="7" type="primary">mutS2</name>
    <name evidence="7" type="synonym">rqcU</name>
    <name evidence="11" type="ORF">E6K79_01970</name>
</gene>
<organism evidence="11 12">
    <name type="scientific">Eiseniibacteriota bacterium</name>
    <dbReference type="NCBI Taxonomy" id="2212470"/>
    <lineage>
        <taxon>Bacteria</taxon>
        <taxon>Candidatus Eiseniibacteriota</taxon>
    </lineage>
</organism>
<keyword evidence="5 7" id="KW-0694">RNA-binding</keyword>
<dbReference type="GO" id="GO:0072344">
    <property type="term" value="P:rescue of stalled ribosome"/>
    <property type="evidence" value="ECO:0007669"/>
    <property type="project" value="UniProtKB-UniRule"/>
</dbReference>
<dbReference type="InterPro" id="IPR027417">
    <property type="entry name" value="P-loop_NTPase"/>
</dbReference>
<dbReference type="AlphaFoldDB" id="A0A538TSU7"/>
<feature type="binding site" evidence="7">
    <location>
        <begin position="379"/>
        <end position="386"/>
    </location>
    <ligand>
        <name>ATP</name>
        <dbReference type="ChEBI" id="CHEBI:30616"/>
    </ligand>
</feature>
<feature type="domain" description="Smr" evidence="10">
    <location>
        <begin position="764"/>
        <end position="839"/>
    </location>
</feature>
<feature type="region of interest" description="Disordered" evidence="9">
    <location>
        <begin position="658"/>
        <end position="685"/>
    </location>
</feature>
<dbReference type="FunFam" id="3.40.50.300:FF:000830">
    <property type="entry name" value="Endonuclease MutS2"/>
    <property type="match status" value="1"/>
</dbReference>
<dbReference type="InterPro" id="IPR000432">
    <property type="entry name" value="DNA_mismatch_repair_MutS_C"/>
</dbReference>
<comment type="subunit">
    <text evidence="7">Homodimer. Binds to stalled ribosomes, contacting rRNA.</text>
</comment>
<evidence type="ECO:0000256" key="3">
    <source>
        <dbReference type="ARBA" id="ARBA00022801"/>
    </source>
</evidence>
<dbReference type="GO" id="GO:0005524">
    <property type="term" value="F:ATP binding"/>
    <property type="evidence" value="ECO:0007669"/>
    <property type="project" value="UniProtKB-UniRule"/>
</dbReference>
<dbReference type="InterPro" id="IPR005747">
    <property type="entry name" value="MutS2"/>
</dbReference>
<dbReference type="PANTHER" id="PTHR48466">
    <property type="entry name" value="OS10G0509000 PROTEIN-RELATED"/>
    <property type="match status" value="1"/>
</dbReference>
<keyword evidence="8" id="KW-0175">Coiled coil</keyword>
<dbReference type="GO" id="GO:0045910">
    <property type="term" value="P:negative regulation of DNA recombination"/>
    <property type="evidence" value="ECO:0007669"/>
    <property type="project" value="InterPro"/>
</dbReference>
<keyword evidence="2 7" id="KW-0547">Nucleotide-binding</keyword>
<dbReference type="Gene3D" id="3.40.50.300">
    <property type="entry name" value="P-loop containing nucleotide triphosphate hydrolases"/>
    <property type="match status" value="1"/>
</dbReference>
<evidence type="ECO:0000256" key="2">
    <source>
        <dbReference type="ARBA" id="ARBA00022741"/>
    </source>
</evidence>
<dbReference type="SMART" id="SM00533">
    <property type="entry name" value="MUTSd"/>
    <property type="match status" value="1"/>
</dbReference>
<dbReference type="InterPro" id="IPR036063">
    <property type="entry name" value="Smr_dom_sf"/>
</dbReference>
<dbReference type="GO" id="GO:0019843">
    <property type="term" value="F:rRNA binding"/>
    <property type="evidence" value="ECO:0007669"/>
    <property type="project" value="UniProtKB-UniRule"/>
</dbReference>
<dbReference type="Proteomes" id="UP000317691">
    <property type="component" value="Unassembled WGS sequence"/>
</dbReference>
<dbReference type="InterPro" id="IPR007696">
    <property type="entry name" value="DNA_mismatch_repair_MutS_core"/>
</dbReference>
<dbReference type="EC" id="3.1.-.-" evidence="7"/>
<dbReference type="GO" id="GO:0030983">
    <property type="term" value="F:mismatched DNA binding"/>
    <property type="evidence" value="ECO:0007669"/>
    <property type="project" value="InterPro"/>
</dbReference>
<keyword evidence="1 7" id="KW-0699">rRNA-binding</keyword>
<dbReference type="EMBL" id="VBOZ01000008">
    <property type="protein sequence ID" value="TMQ66700.1"/>
    <property type="molecule type" value="Genomic_DNA"/>
</dbReference>
<dbReference type="PROSITE" id="PS00486">
    <property type="entry name" value="DNA_MISMATCH_REPAIR_2"/>
    <property type="match status" value="1"/>
</dbReference>
<dbReference type="SMART" id="SM00534">
    <property type="entry name" value="MUTSac"/>
    <property type="match status" value="1"/>
</dbReference>
<keyword evidence="3 7" id="KW-0378">Hydrolase</keyword>
<dbReference type="SMART" id="SM00463">
    <property type="entry name" value="SMR"/>
    <property type="match status" value="1"/>
</dbReference>
<dbReference type="GO" id="GO:0004519">
    <property type="term" value="F:endonuclease activity"/>
    <property type="evidence" value="ECO:0007669"/>
    <property type="project" value="UniProtKB-UniRule"/>
</dbReference>
<dbReference type="InterPro" id="IPR002625">
    <property type="entry name" value="Smr_dom"/>
</dbReference>
<sequence>MSRFPVRLLGRHFATTRTSGRTAITDANSRPAAAPLETPRKERVLDHAHAVLELPLVLEAIAARSRSVPGRERVVALGPHERLESARGAQELYGDLLACHAEGDSPPPAAPPDLRPELARLAPEGATLRGEELWSFALLLDQVRSLVTWYRKTRRETPALDRALSALDPLDPLHREITRALDPSGEVKDDASPELSKIRRAIRTLRARLAAKLEAIERGLSAPESFVTLRDGRYVLAIPSGSRRLVPGTVVGHSGSGASLFVEPREAAEGNSELAEHALAEAREVERILRELTARAHRELPALERNFAELARIDAAQAVTAWAVDARASLPELVEERSLRIREGRHPILVERHRKGESAAPVPLDLELDHEHPMLLVTGPNMGGKTVAMKTVGLLALLAAAGLPIPVAAGTVIPWFDRVICDIGDEQSISSDVSTFLSHLRRVSEALGQATPRSLVLLDELGSGTDPVEGAALGQAVLEALLARRALCVATTHHGMLKTFAHETAGVRNASMAFDETSLRPLFRLVVGVPGGSRAIQVAERFGVDARVLDRARALLPQGERDLNRLLEELGRLREEARDERAALERTRGQLAARESELTAALDRLESERRERKQAELSARRELLNQLESQIDDYRKKMRAEKRTTPATLQEARGLAKGLSDAIEREDAPEPSDARNGEPVTSVAPGDRLFVPTLRAEATALTAPDADGKVRVRIGGATAVLPMTQLRRAPSGGAATATKRTTGGIAGRAAAAAAADWPDAKTEIDVRGFEADDAIIAVERFLEDAHMGGLERARIIHGKGKGILRERMKSWLQTNTLVKEYRLGELGEGGTGVTIVTLT</sequence>
<dbReference type="InterPro" id="IPR045076">
    <property type="entry name" value="MutS"/>
</dbReference>
<name>A0A538TSU7_UNCEI</name>